<evidence type="ECO:0000256" key="2">
    <source>
        <dbReference type="ARBA" id="ARBA00022448"/>
    </source>
</evidence>
<dbReference type="PANTHER" id="PTHR30290:SF9">
    <property type="entry name" value="OLIGOPEPTIDE-BINDING PROTEIN APPA"/>
    <property type="match status" value="1"/>
</dbReference>
<dbReference type="InterPro" id="IPR030678">
    <property type="entry name" value="Peptide/Ni-bd"/>
</dbReference>
<sequence>MLRCCSYRIRSYSSIAFSALAAVLLAACGGADDSPGRSVRPEPIVQPIPVDAEVVDFSVGEFGANIIETIEGDVATVNPLVNESVGGSLVIGRILDSLVTMDPKTGEVIPNLAKSWEISEDNLQYTFHLRKGVHWSDGEPFTAEDVVFTWQTFFAKQSDPETGEVMTGEDGRPLYRYNSRSTFGQQINGQEPQVEMLDDFTVRFTTPEVYAPFLLFGGGVDILPKHILYDAYEDGTLMDQWSLQTAIDEPWKIVGLNMFVLETYRPGERMVFARNPNYWKVNTQGKRLPYVDRVISKIVPDGNSSNVAFAQGQTDFESIGPDNVAWVRRGEERFDYTVLDMGPSSSTNFIWFNLNPGKNAEGEPFVAPYKFDWFSDKRFRQAISYGINREGIIRGVFFNRADILNGYVSPKRKFWYNDEVRKYPYQVERSRALFQEMGFEYRGQELFDAEGRRVEFTLITNSNNGLRVEMATVFKENMAAIGVDVELQFLDFNTIVTKISDAFDYEACMLGLGGGAPDPYAGKDILMSGGRMHFWYPQQQSPATEWEARIDELMREVGRHTEVEVRKEYFNEVQAILAEQQPFIFLVSAKEYAGYRNRWRNVEPTPLGGVTWNLESLWSEVSE</sequence>
<feature type="signal peptide" evidence="4">
    <location>
        <begin position="1"/>
        <end position="21"/>
    </location>
</feature>
<dbReference type="Gene3D" id="3.40.190.10">
    <property type="entry name" value="Periplasmic binding protein-like II"/>
    <property type="match status" value="1"/>
</dbReference>
<keyword evidence="2" id="KW-0813">Transport</keyword>
<evidence type="ECO:0000259" key="5">
    <source>
        <dbReference type="Pfam" id="PF00496"/>
    </source>
</evidence>
<feature type="domain" description="Solute-binding protein family 5" evidence="5">
    <location>
        <begin position="107"/>
        <end position="529"/>
    </location>
</feature>
<protein>
    <submittedName>
        <fullName evidence="6">ABC transporter substrate-binding protein</fullName>
    </submittedName>
</protein>
<dbReference type="Gene3D" id="3.90.76.10">
    <property type="entry name" value="Dipeptide-binding Protein, Domain 1"/>
    <property type="match status" value="1"/>
</dbReference>
<keyword evidence="3 4" id="KW-0732">Signal</keyword>
<comment type="similarity">
    <text evidence="1">Belongs to the bacterial solute-binding protein 5 family.</text>
</comment>
<evidence type="ECO:0000256" key="3">
    <source>
        <dbReference type="ARBA" id="ARBA00022729"/>
    </source>
</evidence>
<dbReference type="Gene3D" id="3.10.105.10">
    <property type="entry name" value="Dipeptide-binding Protein, Domain 3"/>
    <property type="match status" value="1"/>
</dbReference>
<dbReference type="InterPro" id="IPR000914">
    <property type="entry name" value="SBP_5_dom"/>
</dbReference>
<feature type="chain" id="PRO_5045883880" evidence="4">
    <location>
        <begin position="22"/>
        <end position="623"/>
    </location>
</feature>
<proteinExistence type="inferred from homology"/>
<gene>
    <name evidence="6" type="ORF">QEH52_18765</name>
</gene>
<dbReference type="EMBL" id="JARXHW010000086">
    <property type="protein sequence ID" value="MDQ8209574.1"/>
    <property type="molecule type" value="Genomic_DNA"/>
</dbReference>
<name>A0ABU1B1K2_9BACT</name>
<organism evidence="6 7">
    <name type="scientific">Thalassobacterium maritimum</name>
    <dbReference type="NCBI Taxonomy" id="3041265"/>
    <lineage>
        <taxon>Bacteria</taxon>
        <taxon>Pseudomonadati</taxon>
        <taxon>Verrucomicrobiota</taxon>
        <taxon>Opitutia</taxon>
        <taxon>Puniceicoccales</taxon>
        <taxon>Coraliomargaritaceae</taxon>
        <taxon>Thalassobacterium</taxon>
    </lineage>
</organism>
<keyword evidence="7" id="KW-1185">Reference proteome</keyword>
<dbReference type="InterPro" id="IPR039424">
    <property type="entry name" value="SBP_5"/>
</dbReference>
<dbReference type="PROSITE" id="PS51257">
    <property type="entry name" value="PROKAR_LIPOPROTEIN"/>
    <property type="match status" value="1"/>
</dbReference>
<evidence type="ECO:0000256" key="1">
    <source>
        <dbReference type="ARBA" id="ARBA00005695"/>
    </source>
</evidence>
<evidence type="ECO:0000313" key="6">
    <source>
        <dbReference type="EMBL" id="MDQ8209574.1"/>
    </source>
</evidence>
<dbReference type="Proteomes" id="UP001225316">
    <property type="component" value="Unassembled WGS sequence"/>
</dbReference>
<evidence type="ECO:0000313" key="7">
    <source>
        <dbReference type="Proteomes" id="UP001225316"/>
    </source>
</evidence>
<dbReference type="SUPFAM" id="SSF53850">
    <property type="entry name" value="Periplasmic binding protein-like II"/>
    <property type="match status" value="1"/>
</dbReference>
<dbReference type="Pfam" id="PF00496">
    <property type="entry name" value="SBP_bac_5"/>
    <property type="match status" value="1"/>
</dbReference>
<dbReference type="RefSeq" id="WP_308952491.1">
    <property type="nucleotide sequence ID" value="NZ_JARXHW010000086.1"/>
</dbReference>
<accession>A0ABU1B1K2</accession>
<dbReference type="PANTHER" id="PTHR30290">
    <property type="entry name" value="PERIPLASMIC BINDING COMPONENT OF ABC TRANSPORTER"/>
    <property type="match status" value="1"/>
</dbReference>
<comment type="caution">
    <text evidence="6">The sequence shown here is derived from an EMBL/GenBank/DDBJ whole genome shotgun (WGS) entry which is preliminary data.</text>
</comment>
<dbReference type="PIRSF" id="PIRSF002741">
    <property type="entry name" value="MppA"/>
    <property type="match status" value="1"/>
</dbReference>
<dbReference type="CDD" id="cd08500">
    <property type="entry name" value="PBP2_NikA_DppA_OppA_like_4"/>
    <property type="match status" value="1"/>
</dbReference>
<reference evidence="6 7" key="1">
    <citation type="submission" date="2023-04" db="EMBL/GenBank/DDBJ databases">
        <title>A novel bacteria isolated from coastal sediment.</title>
        <authorList>
            <person name="Liu X.-J."/>
            <person name="Du Z.-J."/>
        </authorList>
    </citation>
    <scope>NUCLEOTIDE SEQUENCE [LARGE SCALE GENOMIC DNA]</scope>
    <source>
        <strain evidence="6 7">SDUM461003</strain>
    </source>
</reference>
<evidence type="ECO:0000256" key="4">
    <source>
        <dbReference type="SAM" id="SignalP"/>
    </source>
</evidence>